<evidence type="ECO:0000313" key="7">
    <source>
        <dbReference type="EMBL" id="ANE04167.1"/>
    </source>
</evidence>
<evidence type="ECO:0000256" key="1">
    <source>
        <dbReference type="ARBA" id="ARBA00004533"/>
    </source>
</evidence>
<dbReference type="InterPro" id="IPR004960">
    <property type="entry name" value="LipA_acyltrans"/>
</dbReference>
<sequence length="315" mass="34557">MKDFFAPDNLSALGYLAGWRFVRVLPLPIARGIFNFGADRASKSGKGMGQLRANLARVVGPENVTQSLVKQAMRSYARYWLEAFRLPTTSKDPQLFAQLHQGVVGLDMLDASLGKGKGVILTLPHSGNWDMAGTFLVGYHGQFITVAERVKPERLFEAFVAFRESLGFEVLPLTGGQRPPFEKLKETLMQGGIVCLLGERDLRHSGVETVFFGEKTSMPAGPAQLALETGAALHVVHSWFEDDGDSGWGLSVSDAVDVDNLSDTVQRIADLFAANIAAHPADWHMLQPLWFGDLDPQRLQRAKHAGELGISEEEK</sequence>
<dbReference type="AlphaFoldDB" id="A0A172QTY3"/>
<proteinExistence type="predicted"/>
<dbReference type="GO" id="GO:0009247">
    <property type="term" value="P:glycolipid biosynthetic process"/>
    <property type="evidence" value="ECO:0007669"/>
    <property type="project" value="UniProtKB-ARBA"/>
</dbReference>
<protein>
    <submittedName>
        <fullName evidence="7">Phosphatidylinositol mannoside acyltransferase</fullName>
    </submittedName>
</protein>
<dbReference type="PANTHER" id="PTHR30606:SF10">
    <property type="entry name" value="PHOSPHATIDYLINOSITOL MANNOSIDE ACYLTRANSFERASE"/>
    <property type="match status" value="1"/>
</dbReference>
<dbReference type="PANTHER" id="PTHR30606">
    <property type="entry name" value="LIPID A BIOSYNTHESIS LAUROYL ACYLTRANSFERASE"/>
    <property type="match status" value="1"/>
</dbReference>
<evidence type="ECO:0000256" key="6">
    <source>
        <dbReference type="ARBA" id="ARBA00023315"/>
    </source>
</evidence>
<evidence type="ECO:0000256" key="5">
    <source>
        <dbReference type="ARBA" id="ARBA00023136"/>
    </source>
</evidence>
<dbReference type="Pfam" id="PF03279">
    <property type="entry name" value="Lip_A_acyltrans"/>
    <property type="match status" value="1"/>
</dbReference>
<dbReference type="KEGG" id="ccjz:ccrud_08065"/>
<keyword evidence="8" id="KW-1185">Reference proteome</keyword>
<dbReference type="OrthoDB" id="9803456at2"/>
<evidence type="ECO:0000313" key="8">
    <source>
        <dbReference type="Proteomes" id="UP000076929"/>
    </source>
</evidence>
<comment type="subcellular location">
    <subcellularLocation>
        <location evidence="1">Cell inner membrane</location>
    </subcellularLocation>
</comment>
<dbReference type="NCBIfam" id="NF005919">
    <property type="entry name" value="PRK07920.1"/>
    <property type="match status" value="1"/>
</dbReference>
<keyword evidence="5" id="KW-0472">Membrane</keyword>
<evidence type="ECO:0000256" key="4">
    <source>
        <dbReference type="ARBA" id="ARBA00022679"/>
    </source>
</evidence>
<dbReference type="GO" id="GO:0016746">
    <property type="term" value="F:acyltransferase activity"/>
    <property type="evidence" value="ECO:0007669"/>
    <property type="project" value="UniProtKB-KW"/>
</dbReference>
<dbReference type="STRING" id="1652495.ccrud_08065"/>
<dbReference type="CDD" id="cd07984">
    <property type="entry name" value="LPLAT_LABLAT-like"/>
    <property type="match status" value="1"/>
</dbReference>
<organism evidence="7 8">
    <name type="scientific">Corynebacterium crudilactis</name>
    <dbReference type="NCBI Taxonomy" id="1652495"/>
    <lineage>
        <taxon>Bacteria</taxon>
        <taxon>Bacillati</taxon>
        <taxon>Actinomycetota</taxon>
        <taxon>Actinomycetes</taxon>
        <taxon>Mycobacteriales</taxon>
        <taxon>Corynebacteriaceae</taxon>
        <taxon>Corynebacterium</taxon>
    </lineage>
</organism>
<evidence type="ECO:0000256" key="2">
    <source>
        <dbReference type="ARBA" id="ARBA00022475"/>
    </source>
</evidence>
<evidence type="ECO:0000256" key="3">
    <source>
        <dbReference type="ARBA" id="ARBA00022519"/>
    </source>
</evidence>
<dbReference type="GO" id="GO:0005886">
    <property type="term" value="C:plasma membrane"/>
    <property type="evidence" value="ECO:0007669"/>
    <property type="project" value="UniProtKB-SubCell"/>
</dbReference>
<reference evidence="7 8" key="1">
    <citation type="submission" date="2016-05" db="EMBL/GenBank/DDBJ databases">
        <title>Complete genome sequence of Corynebacterium crudilactis, a new Corynebacterium species isolated from raw cow's milk.</title>
        <authorList>
            <person name="Christian R."/>
            <person name="Zimmermann J."/>
            <person name="Lipski A."/>
            <person name="Kalinowski J."/>
        </authorList>
    </citation>
    <scope>NUCLEOTIDE SEQUENCE [LARGE SCALE GENOMIC DNA]</scope>
    <source>
        <strain evidence="7 8">JZ16</strain>
    </source>
</reference>
<keyword evidence="2" id="KW-1003">Cell membrane</keyword>
<accession>A0A172QTY3</accession>
<name>A0A172QTY3_9CORY</name>
<dbReference type="RefSeq" id="WP_066565980.1">
    <property type="nucleotide sequence ID" value="NZ_CP015622.1"/>
</dbReference>
<gene>
    <name evidence="7" type="ORF">ccrud_08065</name>
</gene>
<keyword evidence="6 7" id="KW-0012">Acyltransferase</keyword>
<dbReference type="EMBL" id="CP015622">
    <property type="protein sequence ID" value="ANE04167.1"/>
    <property type="molecule type" value="Genomic_DNA"/>
</dbReference>
<keyword evidence="3" id="KW-0997">Cell inner membrane</keyword>
<keyword evidence="4 7" id="KW-0808">Transferase</keyword>
<dbReference type="Proteomes" id="UP000076929">
    <property type="component" value="Chromosome"/>
</dbReference>